<keyword evidence="1" id="KW-1133">Transmembrane helix</keyword>
<gene>
    <name evidence="2" type="ORF">Micbo1qcDRAFT_163799</name>
</gene>
<keyword evidence="3" id="KW-1185">Reference proteome</keyword>
<evidence type="ECO:0000256" key="1">
    <source>
        <dbReference type="SAM" id="Phobius"/>
    </source>
</evidence>
<feature type="transmembrane region" description="Helical" evidence="1">
    <location>
        <begin position="48"/>
        <end position="68"/>
    </location>
</feature>
<reference evidence="3" key="1">
    <citation type="submission" date="2016-02" db="EMBL/GenBank/DDBJ databases">
        <title>Draft genome sequence of Microdochium bolleyi, a fungal endophyte of beachgrass.</title>
        <authorList>
            <consortium name="DOE Joint Genome Institute"/>
            <person name="David A.S."/>
            <person name="May G."/>
            <person name="Haridas S."/>
            <person name="Lim J."/>
            <person name="Wang M."/>
            <person name="Labutti K."/>
            <person name="Lipzen A."/>
            <person name="Barry K."/>
            <person name="Grigoriev I.V."/>
        </authorList>
    </citation>
    <scope>NUCLEOTIDE SEQUENCE [LARGE SCALE GENOMIC DNA]</scope>
    <source>
        <strain evidence="3">J235TASD1</strain>
    </source>
</reference>
<dbReference type="Proteomes" id="UP000070501">
    <property type="component" value="Unassembled WGS sequence"/>
</dbReference>
<evidence type="ECO:0000313" key="2">
    <source>
        <dbReference type="EMBL" id="KXJ91061.1"/>
    </source>
</evidence>
<sequence length="95" mass="10801">MWRHSHRAEDYLAPRNTPKLHRRGLLVYFLIADWIVGRKVILLKALGMAGGLLVSFIPQGTFSCIATVRKDERLSQWRAALPKSLYACVCGKLHL</sequence>
<protein>
    <submittedName>
        <fullName evidence="2">Uncharacterized protein</fullName>
    </submittedName>
</protein>
<dbReference type="EMBL" id="KQ964251">
    <property type="protein sequence ID" value="KXJ91061.1"/>
    <property type="molecule type" value="Genomic_DNA"/>
</dbReference>
<keyword evidence="1" id="KW-0472">Membrane</keyword>
<dbReference type="InParanoid" id="A0A136J1I6"/>
<name>A0A136J1I6_9PEZI</name>
<dbReference type="AlphaFoldDB" id="A0A136J1I6"/>
<organism evidence="2 3">
    <name type="scientific">Microdochium bolleyi</name>
    <dbReference type="NCBI Taxonomy" id="196109"/>
    <lineage>
        <taxon>Eukaryota</taxon>
        <taxon>Fungi</taxon>
        <taxon>Dikarya</taxon>
        <taxon>Ascomycota</taxon>
        <taxon>Pezizomycotina</taxon>
        <taxon>Sordariomycetes</taxon>
        <taxon>Xylariomycetidae</taxon>
        <taxon>Xylariales</taxon>
        <taxon>Microdochiaceae</taxon>
        <taxon>Microdochium</taxon>
    </lineage>
</organism>
<keyword evidence="1" id="KW-0812">Transmembrane</keyword>
<evidence type="ECO:0000313" key="3">
    <source>
        <dbReference type="Proteomes" id="UP000070501"/>
    </source>
</evidence>
<feature type="transmembrane region" description="Helical" evidence="1">
    <location>
        <begin position="25"/>
        <end position="42"/>
    </location>
</feature>
<proteinExistence type="predicted"/>
<accession>A0A136J1I6</accession>